<name>F1D1G4_9CAUD</name>
<evidence type="ECO:0000313" key="2">
    <source>
        <dbReference type="Proteomes" id="UP000007502"/>
    </source>
</evidence>
<sequence>MENFTIELGKYTYEYNEGEQAIFRNGSFYCFHLEDYILAMAMRIKALEEEVENLLDEINSF</sequence>
<protein>
    <submittedName>
        <fullName evidence="1">Uncharacterized protein ORF141</fullName>
    </submittedName>
</protein>
<dbReference type="Proteomes" id="UP000007502">
    <property type="component" value="Segment"/>
</dbReference>
<dbReference type="KEGG" id="vg:10228621"/>
<gene>
    <name evidence="1" type="primary">ORF141</name>
</gene>
<reference evidence="1 2" key="1">
    <citation type="journal article" date="2011" name="MBio">
        <title>Evidence of a dominant lineage of Vibrio cholerae-specific lytic bacteriophages shed by cholera patients over a 10-year period in Dhaka, Bangladesh.</title>
        <authorList>
            <person name="Seed K.D."/>
            <person name="Bodi K.L."/>
            <person name="Kropinski A.M."/>
            <person name="Ackermann H.W."/>
            <person name="Calderwood S.B."/>
            <person name="Qadri F."/>
            <person name="Camilli A."/>
        </authorList>
    </citation>
    <scope>NUCLEOTIDE SEQUENCE [LARGE SCALE GENOMIC DNA]</scope>
</reference>
<accession>F1D1G4</accession>
<keyword evidence="2" id="KW-1185">Reference proteome</keyword>
<evidence type="ECO:0000313" key="1">
    <source>
        <dbReference type="EMBL" id="ADX87958.1"/>
    </source>
</evidence>
<dbReference type="RefSeq" id="YP_004251083.1">
    <property type="nucleotide sequence ID" value="NC_015157.1"/>
</dbReference>
<dbReference type="EMBL" id="HQ641347">
    <property type="protein sequence ID" value="ADX87958.1"/>
    <property type="molecule type" value="Genomic_DNA"/>
</dbReference>
<proteinExistence type="predicted"/>
<organism evidence="1 2">
    <name type="scientific">Vibrio phage ICP1</name>
    <dbReference type="NCBI Taxonomy" id="979525"/>
    <lineage>
        <taxon>Viruses</taxon>
        <taxon>Duplodnaviria</taxon>
        <taxon>Heunggongvirae</taxon>
        <taxon>Uroviricota</taxon>
        <taxon>Caudoviricetes</taxon>
        <taxon>Mohonavirus</taxon>
        <taxon>Mohonavirus ICP1</taxon>
    </lineage>
</organism>
<dbReference type="GeneID" id="10228621"/>